<evidence type="ECO:0000313" key="17">
    <source>
        <dbReference type="EMBL" id="SCZ52419.1"/>
    </source>
</evidence>
<keyword evidence="7 15" id="KW-0479">Metal-binding</keyword>
<evidence type="ECO:0000256" key="14">
    <source>
        <dbReference type="PIRSR" id="PIRSR006105-1"/>
    </source>
</evidence>
<gene>
    <name evidence="17" type="ORF">SAMN03097708_00746</name>
</gene>
<dbReference type="InterPro" id="IPR005591">
    <property type="entry name" value="NapB"/>
</dbReference>
<keyword evidence="5 13" id="KW-0813">Transport</keyword>
<dbReference type="AlphaFoldDB" id="A0A1G5PTM0"/>
<feature type="signal peptide" evidence="16">
    <location>
        <begin position="1"/>
        <end position="24"/>
    </location>
</feature>
<dbReference type="Gene3D" id="1.10.1130.10">
    <property type="entry name" value="Flavocytochrome C3, Chain A"/>
    <property type="match status" value="1"/>
</dbReference>
<dbReference type="InterPro" id="IPR036280">
    <property type="entry name" value="Multihaem_cyt_sf"/>
</dbReference>
<evidence type="ECO:0000256" key="8">
    <source>
        <dbReference type="ARBA" id="ARBA00022729"/>
    </source>
</evidence>
<feature type="binding site" description="covalent" evidence="14">
    <location>
        <position position="81"/>
    </location>
    <ligand>
        <name>heme c</name>
        <dbReference type="ChEBI" id="CHEBI:61717"/>
        <label>1</label>
    </ligand>
</feature>
<keyword evidence="8 16" id="KW-0732">Signal</keyword>
<feature type="binding site" description="covalent" evidence="14">
    <location>
        <position position="121"/>
    </location>
    <ligand>
        <name>heme c</name>
        <dbReference type="ChEBI" id="CHEBI:61717"/>
        <label>2</label>
    </ligand>
</feature>
<dbReference type="PANTHER" id="PTHR38604:SF1">
    <property type="entry name" value="PERIPLASMIC NITRATE REDUCTASE, ELECTRON TRANSFER SUBUNIT"/>
    <property type="match status" value="1"/>
</dbReference>
<evidence type="ECO:0000256" key="12">
    <source>
        <dbReference type="ARBA" id="ARBA00031832"/>
    </source>
</evidence>
<evidence type="ECO:0000256" key="6">
    <source>
        <dbReference type="ARBA" id="ARBA00022617"/>
    </source>
</evidence>
<comment type="function">
    <text evidence="1">Electron transfer subunit of the periplasmic nitrate reductase complex NapAB. Receives electrons from the membrane-anchored tetraheme c-type NapC protein and transfers these to NapA subunit, thus allowing electron flow between membrane and periplasm. Essential for periplasmic nitrate reduction with nitrate as the terminal electron acceptor.</text>
</comment>
<keyword evidence="10 13" id="KW-0249">Electron transport</keyword>
<dbReference type="EMBL" id="FMWD01000002">
    <property type="protein sequence ID" value="SCZ52419.1"/>
    <property type="molecule type" value="Genomic_DNA"/>
</dbReference>
<proteinExistence type="inferred from homology"/>
<evidence type="ECO:0000256" key="13">
    <source>
        <dbReference type="PIRNR" id="PIRNR006105"/>
    </source>
</evidence>
<evidence type="ECO:0000256" key="15">
    <source>
        <dbReference type="PIRSR" id="PIRSR006105-2"/>
    </source>
</evidence>
<dbReference type="OrthoDB" id="13290at2"/>
<evidence type="ECO:0000256" key="4">
    <source>
        <dbReference type="ARBA" id="ARBA00013773"/>
    </source>
</evidence>
<feature type="binding site" description="covalent" evidence="14">
    <location>
        <position position="124"/>
    </location>
    <ligand>
        <name>heme c</name>
        <dbReference type="ChEBI" id="CHEBI:61717"/>
        <label>2</label>
    </ligand>
</feature>
<comment type="PTM">
    <text evidence="14">Binds 2 heme C groups per subunit.</text>
</comment>
<keyword evidence="11 15" id="KW-0408">Iron</keyword>
<protein>
    <recommendedName>
        <fullName evidence="4 13">Periplasmic nitrate reductase, electron transfer subunit</fullName>
    </recommendedName>
    <alternativeName>
        <fullName evidence="12 13">Diheme cytochrome c NapB</fullName>
    </alternativeName>
</protein>
<feature type="binding site" description="axial binding residue" evidence="15">
    <location>
        <position position="85"/>
    </location>
    <ligand>
        <name>heme c</name>
        <dbReference type="ChEBI" id="CHEBI:61717"/>
        <label>1</label>
    </ligand>
    <ligandPart>
        <name>Fe</name>
        <dbReference type="ChEBI" id="CHEBI:18248"/>
    </ligandPart>
</feature>
<accession>A0A1G5PTM0</accession>
<organism evidence="17 18">
    <name type="scientific">Thiohalomonas denitrificans</name>
    <dbReference type="NCBI Taxonomy" id="415747"/>
    <lineage>
        <taxon>Bacteria</taxon>
        <taxon>Pseudomonadati</taxon>
        <taxon>Pseudomonadota</taxon>
        <taxon>Gammaproteobacteria</taxon>
        <taxon>Thiohalomonadales</taxon>
        <taxon>Thiohalomonadaceae</taxon>
        <taxon>Thiohalomonas</taxon>
    </lineage>
</organism>
<keyword evidence="6 14" id="KW-0349">Heme</keyword>
<dbReference type="Pfam" id="PF03892">
    <property type="entry name" value="NapB"/>
    <property type="match status" value="1"/>
</dbReference>
<evidence type="ECO:0000256" key="2">
    <source>
        <dbReference type="ARBA" id="ARBA00004418"/>
    </source>
</evidence>
<feature type="binding site" description="axial binding residue" evidence="15">
    <location>
        <position position="67"/>
    </location>
    <ligand>
        <name>heme c</name>
        <dbReference type="ChEBI" id="CHEBI:61717"/>
        <label>1</label>
    </ligand>
    <ligandPart>
        <name>Fe</name>
        <dbReference type="ChEBI" id="CHEBI:18248"/>
    </ligandPart>
</feature>
<dbReference type="Proteomes" id="UP000199648">
    <property type="component" value="Unassembled WGS sequence"/>
</dbReference>
<dbReference type="PIRSF" id="PIRSF006105">
    <property type="entry name" value="NapB"/>
    <property type="match status" value="1"/>
</dbReference>
<feature type="binding site" description="covalent" evidence="14">
    <location>
        <position position="84"/>
    </location>
    <ligand>
        <name>heme c</name>
        <dbReference type="ChEBI" id="CHEBI:61717"/>
        <label>1</label>
    </ligand>
</feature>
<dbReference type="GO" id="GO:0009061">
    <property type="term" value="P:anaerobic respiration"/>
    <property type="evidence" value="ECO:0007669"/>
    <property type="project" value="InterPro"/>
</dbReference>
<dbReference type="STRING" id="415747.SAMN03097708_00746"/>
<dbReference type="GO" id="GO:0042597">
    <property type="term" value="C:periplasmic space"/>
    <property type="evidence" value="ECO:0007669"/>
    <property type="project" value="UniProtKB-SubCell"/>
</dbReference>
<sequence length="143" mass="15967">MKKTTLIVVMGLAGFMANPSTASAEVRSLRGDLDITEDSRPATAVKPIAERGGFDRSYKLQPPMIPHSIEKDQITLKTNTCMRCHSEENYEKEEAPKVGESHFLSRDGKTMEKMSSRRYFCNQCHAPQSDAPELVENSFQGAK</sequence>
<dbReference type="GO" id="GO:0046872">
    <property type="term" value="F:metal ion binding"/>
    <property type="evidence" value="ECO:0007669"/>
    <property type="project" value="UniProtKB-KW"/>
</dbReference>
<dbReference type="RefSeq" id="WP_092993252.1">
    <property type="nucleotide sequence ID" value="NZ_FMWD01000002.1"/>
</dbReference>
<dbReference type="FunFam" id="1.10.1130.10:FF:000001">
    <property type="entry name" value="Periplasmic nitrate reductase, electron transfer subunit"/>
    <property type="match status" value="1"/>
</dbReference>
<evidence type="ECO:0000256" key="1">
    <source>
        <dbReference type="ARBA" id="ARBA00002599"/>
    </source>
</evidence>
<name>A0A1G5PTM0_9GAMM</name>
<dbReference type="SUPFAM" id="SSF48695">
    <property type="entry name" value="Multiheme cytochromes"/>
    <property type="match status" value="1"/>
</dbReference>
<comment type="subunit">
    <text evidence="13">Component of the periplasmic nitrate reductase NapAB complex composed of NapA and NapB.</text>
</comment>
<evidence type="ECO:0000313" key="18">
    <source>
        <dbReference type="Proteomes" id="UP000199648"/>
    </source>
</evidence>
<feature type="binding site" description="axial binding residue" evidence="15">
    <location>
        <position position="125"/>
    </location>
    <ligand>
        <name>heme c</name>
        <dbReference type="ChEBI" id="CHEBI:61717"/>
        <label>2</label>
    </ligand>
    <ligandPart>
        <name>Fe</name>
        <dbReference type="ChEBI" id="CHEBI:18248"/>
    </ligandPart>
</feature>
<feature type="chain" id="PRO_5011511596" description="Periplasmic nitrate reductase, electron transfer subunit" evidence="16">
    <location>
        <begin position="25"/>
        <end position="143"/>
    </location>
</feature>
<evidence type="ECO:0000256" key="5">
    <source>
        <dbReference type="ARBA" id="ARBA00022448"/>
    </source>
</evidence>
<evidence type="ECO:0000256" key="16">
    <source>
        <dbReference type="SAM" id="SignalP"/>
    </source>
</evidence>
<dbReference type="PANTHER" id="PTHR38604">
    <property type="entry name" value="PERIPLASMIC NITRATE REDUCTASE, ELECTRON TRANSFER SUBUNIT"/>
    <property type="match status" value="1"/>
</dbReference>
<reference evidence="17 18" key="1">
    <citation type="submission" date="2016-10" db="EMBL/GenBank/DDBJ databases">
        <authorList>
            <person name="de Groot N.N."/>
        </authorList>
    </citation>
    <scope>NUCLEOTIDE SEQUENCE [LARGE SCALE GENOMIC DNA]</scope>
    <source>
        <strain evidence="17 18">HLD2</strain>
    </source>
</reference>
<keyword evidence="18" id="KW-1185">Reference proteome</keyword>
<comment type="similarity">
    <text evidence="3 13">Belongs to the NapB family.</text>
</comment>
<evidence type="ECO:0000256" key="9">
    <source>
        <dbReference type="ARBA" id="ARBA00022764"/>
    </source>
</evidence>
<evidence type="ECO:0000256" key="10">
    <source>
        <dbReference type="ARBA" id="ARBA00022982"/>
    </source>
</evidence>
<evidence type="ECO:0000256" key="7">
    <source>
        <dbReference type="ARBA" id="ARBA00022723"/>
    </source>
</evidence>
<comment type="subcellular location">
    <subcellularLocation>
        <location evidence="2 13">Periplasm</location>
    </subcellularLocation>
</comment>
<evidence type="ECO:0000256" key="11">
    <source>
        <dbReference type="ARBA" id="ARBA00023004"/>
    </source>
</evidence>
<feature type="binding site" description="axial binding residue" evidence="15">
    <location>
        <position position="102"/>
    </location>
    <ligand>
        <name>heme c</name>
        <dbReference type="ChEBI" id="CHEBI:61717"/>
        <label>2</label>
    </ligand>
    <ligandPart>
        <name>Fe</name>
        <dbReference type="ChEBI" id="CHEBI:18248"/>
    </ligandPart>
</feature>
<evidence type="ECO:0000256" key="3">
    <source>
        <dbReference type="ARBA" id="ARBA00007368"/>
    </source>
</evidence>
<keyword evidence="9 13" id="KW-0574">Periplasm</keyword>